<dbReference type="AlphaFoldDB" id="A0A1M4ZD48"/>
<dbReference type="OrthoDB" id="1373903at2"/>
<evidence type="ECO:0000313" key="3">
    <source>
        <dbReference type="Proteomes" id="UP000184147"/>
    </source>
</evidence>
<dbReference type="PROSITE" id="PS51257">
    <property type="entry name" value="PROKAR_LIPOPROTEIN"/>
    <property type="match status" value="1"/>
</dbReference>
<keyword evidence="1" id="KW-0732">Signal</keyword>
<keyword evidence="3" id="KW-1185">Reference proteome</keyword>
<dbReference type="STRING" id="1124188.SAMN05444377_104133"/>
<name>A0A1M4ZD48_9FLAO</name>
<sequence>MKKNVLLFLGLFVVSFSSCDTNDDDFYNTEYVRVNGLVTIETQASYAVGDKITVNCVVDRLVNELGQSTPLDIRKTTNNAPSLTFSYVLEKQNGSEWVPVSVPANQMEVSSGQLQNLGFYLATAPYDTVQDAYVFRAGLPLLSSGTYRLSYGYNSEETDVIELRSNSASDAITLLIYTTSNALNNSGFYTFTVN</sequence>
<feature type="chain" id="PRO_5012861105" description="DUF5017 domain-containing protein" evidence="1">
    <location>
        <begin position="20"/>
        <end position="194"/>
    </location>
</feature>
<dbReference type="RefSeq" id="WP_143161717.1">
    <property type="nucleotide sequence ID" value="NZ_FQVQ01000004.1"/>
</dbReference>
<reference evidence="2 3" key="1">
    <citation type="submission" date="2016-11" db="EMBL/GenBank/DDBJ databases">
        <authorList>
            <person name="Jaros S."/>
            <person name="Januszkiewicz K."/>
            <person name="Wedrychowicz H."/>
        </authorList>
    </citation>
    <scope>NUCLEOTIDE SEQUENCE [LARGE SCALE GENOMIC DNA]</scope>
    <source>
        <strain evidence="2 3">DSM 25660</strain>
    </source>
</reference>
<evidence type="ECO:0000256" key="1">
    <source>
        <dbReference type="SAM" id="SignalP"/>
    </source>
</evidence>
<gene>
    <name evidence="2" type="ORF">SAMN05444377_104133</name>
</gene>
<evidence type="ECO:0008006" key="4">
    <source>
        <dbReference type="Google" id="ProtNLM"/>
    </source>
</evidence>
<accession>A0A1M4ZD48</accession>
<feature type="signal peptide" evidence="1">
    <location>
        <begin position="1"/>
        <end position="19"/>
    </location>
</feature>
<dbReference type="EMBL" id="FQVQ01000004">
    <property type="protein sequence ID" value="SHF15888.1"/>
    <property type="molecule type" value="Genomic_DNA"/>
</dbReference>
<evidence type="ECO:0000313" key="2">
    <source>
        <dbReference type="EMBL" id="SHF15888.1"/>
    </source>
</evidence>
<proteinExistence type="predicted"/>
<protein>
    <recommendedName>
        <fullName evidence="4">DUF5017 domain-containing protein</fullName>
    </recommendedName>
</protein>
<organism evidence="2 3">
    <name type="scientific">Flavobacterium fontis</name>
    <dbReference type="NCBI Taxonomy" id="1124188"/>
    <lineage>
        <taxon>Bacteria</taxon>
        <taxon>Pseudomonadati</taxon>
        <taxon>Bacteroidota</taxon>
        <taxon>Flavobacteriia</taxon>
        <taxon>Flavobacteriales</taxon>
        <taxon>Flavobacteriaceae</taxon>
        <taxon>Flavobacterium</taxon>
    </lineage>
</organism>
<dbReference type="Proteomes" id="UP000184147">
    <property type="component" value="Unassembled WGS sequence"/>
</dbReference>